<keyword evidence="3" id="KW-1185">Reference proteome</keyword>
<accession>L9KVB5</accession>
<evidence type="ECO:0000313" key="2">
    <source>
        <dbReference type="EMBL" id="ELW66633.1"/>
    </source>
</evidence>
<reference evidence="3" key="1">
    <citation type="submission" date="2012-07" db="EMBL/GenBank/DDBJ databases">
        <title>Genome of the Chinese tree shrew, a rising model animal genetically related to primates.</title>
        <authorList>
            <person name="Zhang G."/>
            <person name="Fan Y."/>
            <person name="Yao Y."/>
            <person name="Huang Z."/>
        </authorList>
    </citation>
    <scope>NUCLEOTIDE SEQUENCE [LARGE SCALE GENOMIC DNA]</scope>
</reference>
<reference evidence="3" key="2">
    <citation type="journal article" date="2013" name="Nat. Commun.">
        <title>Genome of the Chinese tree shrew.</title>
        <authorList>
            <person name="Fan Y."/>
            <person name="Huang Z.Y."/>
            <person name="Cao C.C."/>
            <person name="Chen C.S."/>
            <person name="Chen Y.X."/>
            <person name="Fan D.D."/>
            <person name="He J."/>
            <person name="Hou H.L."/>
            <person name="Hu L."/>
            <person name="Hu X.T."/>
            <person name="Jiang X.T."/>
            <person name="Lai R."/>
            <person name="Lang Y.S."/>
            <person name="Liang B."/>
            <person name="Liao S.G."/>
            <person name="Mu D."/>
            <person name="Ma Y.Y."/>
            <person name="Niu Y.Y."/>
            <person name="Sun X.Q."/>
            <person name="Xia J.Q."/>
            <person name="Xiao J."/>
            <person name="Xiong Z.Q."/>
            <person name="Xu L."/>
            <person name="Yang L."/>
            <person name="Zhang Y."/>
            <person name="Zhao W."/>
            <person name="Zhao X.D."/>
            <person name="Zheng Y.T."/>
            <person name="Zhou J.M."/>
            <person name="Zhu Y.B."/>
            <person name="Zhang G.J."/>
            <person name="Wang J."/>
            <person name="Yao Y.G."/>
        </authorList>
    </citation>
    <scope>NUCLEOTIDE SEQUENCE [LARGE SCALE GENOMIC DNA]</scope>
</reference>
<gene>
    <name evidence="2" type="ORF">TREES_T100014756</name>
</gene>
<protein>
    <submittedName>
        <fullName evidence="2">Uncharacterized protein</fullName>
    </submittedName>
</protein>
<evidence type="ECO:0000313" key="3">
    <source>
        <dbReference type="Proteomes" id="UP000011518"/>
    </source>
</evidence>
<name>L9KVB5_TUPCH</name>
<dbReference type="InParanoid" id="L9KVB5"/>
<organism evidence="2 3">
    <name type="scientific">Tupaia chinensis</name>
    <name type="common">Chinese tree shrew</name>
    <name type="synonym">Tupaia belangeri chinensis</name>
    <dbReference type="NCBI Taxonomy" id="246437"/>
    <lineage>
        <taxon>Eukaryota</taxon>
        <taxon>Metazoa</taxon>
        <taxon>Chordata</taxon>
        <taxon>Craniata</taxon>
        <taxon>Vertebrata</taxon>
        <taxon>Euteleostomi</taxon>
        <taxon>Mammalia</taxon>
        <taxon>Eutheria</taxon>
        <taxon>Euarchontoglires</taxon>
        <taxon>Scandentia</taxon>
        <taxon>Tupaiidae</taxon>
        <taxon>Tupaia</taxon>
    </lineage>
</organism>
<dbReference type="EMBL" id="KB320644">
    <property type="protein sequence ID" value="ELW66633.1"/>
    <property type="molecule type" value="Genomic_DNA"/>
</dbReference>
<feature type="region of interest" description="Disordered" evidence="1">
    <location>
        <begin position="1"/>
        <end position="39"/>
    </location>
</feature>
<proteinExistence type="predicted"/>
<feature type="non-terminal residue" evidence="2">
    <location>
        <position position="1"/>
    </location>
</feature>
<dbReference type="Proteomes" id="UP000011518">
    <property type="component" value="Unassembled WGS sequence"/>
</dbReference>
<evidence type="ECO:0000256" key="1">
    <source>
        <dbReference type="SAM" id="MobiDB-lite"/>
    </source>
</evidence>
<dbReference type="AlphaFoldDB" id="L9KVB5"/>
<sequence length="85" mass="8529">FPRGPSNQLGASPSSPGPAGQLPCAVSSPAAASQRPGLKARMATTAAGVAVGSPVGHMLRMPPLGVAPNILEENSQHPFGAQFWS</sequence>
<feature type="compositionally biased region" description="Polar residues" evidence="1">
    <location>
        <begin position="1"/>
        <end position="14"/>
    </location>
</feature>